<dbReference type="EMBL" id="LR797505">
    <property type="protein sequence ID" value="CAB4221803.1"/>
    <property type="molecule type" value="Genomic_DNA"/>
</dbReference>
<gene>
    <name evidence="3" type="ORF">UFOVP1045_90</name>
    <name evidence="4" type="ORF">UFOVP1194_44</name>
    <name evidence="5" type="ORF">UFOVP1641_40</name>
    <name evidence="2" type="ORF">UFOVP466_43</name>
</gene>
<dbReference type="EMBL" id="LR796996">
    <property type="protein sequence ID" value="CAB4180718.1"/>
    <property type="molecule type" value="Genomic_DNA"/>
</dbReference>
<dbReference type="InterPro" id="IPR043764">
    <property type="entry name" value="DUF5710"/>
</dbReference>
<protein>
    <recommendedName>
        <fullName evidence="1">DUF5710 domain-containing protein</fullName>
    </recommendedName>
</protein>
<proteinExistence type="predicted"/>
<dbReference type="Pfam" id="PF18974">
    <property type="entry name" value="DUF5710"/>
    <property type="match status" value="1"/>
</dbReference>
<evidence type="ECO:0000313" key="2">
    <source>
        <dbReference type="EMBL" id="CAB4144481.1"/>
    </source>
</evidence>
<evidence type="ECO:0000313" key="5">
    <source>
        <dbReference type="EMBL" id="CAB4221803.1"/>
    </source>
</evidence>
<evidence type="ECO:0000259" key="1">
    <source>
        <dbReference type="Pfam" id="PF18974"/>
    </source>
</evidence>
<dbReference type="EMBL" id="LR797152">
    <property type="protein sequence ID" value="CAB4190236.1"/>
    <property type="molecule type" value="Genomic_DNA"/>
</dbReference>
<dbReference type="EMBL" id="LR796439">
    <property type="protein sequence ID" value="CAB4144481.1"/>
    <property type="molecule type" value="Genomic_DNA"/>
</dbReference>
<name>A0A6J5T1Z4_9CAUD</name>
<sequence length="99" mass="10596">MATKQLVAVSGNTYPVKDRIKALGARWDGDAKAWMVPADKADEAAAIVAGAGPKTARTDTAGAYRPTRCKVCGEAASRYGKIYGSGECRDCYEERKMGY</sequence>
<accession>A0A6J5T1Z4</accession>
<reference evidence="5" key="1">
    <citation type="submission" date="2020-05" db="EMBL/GenBank/DDBJ databases">
        <authorList>
            <person name="Chiriac C."/>
            <person name="Salcher M."/>
            <person name="Ghai R."/>
            <person name="Kavagutti S V."/>
        </authorList>
    </citation>
    <scope>NUCLEOTIDE SEQUENCE</scope>
</reference>
<evidence type="ECO:0000313" key="3">
    <source>
        <dbReference type="EMBL" id="CAB4180718.1"/>
    </source>
</evidence>
<organism evidence="5">
    <name type="scientific">uncultured Caudovirales phage</name>
    <dbReference type="NCBI Taxonomy" id="2100421"/>
    <lineage>
        <taxon>Viruses</taxon>
        <taxon>Duplodnaviria</taxon>
        <taxon>Heunggongvirae</taxon>
        <taxon>Uroviricota</taxon>
        <taxon>Caudoviricetes</taxon>
        <taxon>Peduoviridae</taxon>
        <taxon>Maltschvirus</taxon>
        <taxon>Maltschvirus maltsch</taxon>
    </lineage>
</organism>
<evidence type="ECO:0000313" key="4">
    <source>
        <dbReference type="EMBL" id="CAB4190236.1"/>
    </source>
</evidence>
<feature type="domain" description="DUF5710" evidence="1">
    <location>
        <begin position="16"/>
        <end position="42"/>
    </location>
</feature>